<dbReference type="InterPro" id="IPR023408">
    <property type="entry name" value="MscS_beta-dom_sf"/>
</dbReference>
<keyword evidence="5 8" id="KW-1133">Transmembrane helix</keyword>
<evidence type="ECO:0000259" key="12">
    <source>
        <dbReference type="Pfam" id="PF21082"/>
    </source>
</evidence>
<dbReference type="Gene3D" id="1.10.287.1260">
    <property type="match status" value="1"/>
</dbReference>
<dbReference type="InterPro" id="IPR022249">
    <property type="entry name" value="DUF3772"/>
</dbReference>
<feature type="transmembrane region" description="Helical" evidence="8">
    <location>
        <begin position="589"/>
        <end position="609"/>
    </location>
</feature>
<dbReference type="Pfam" id="PF12607">
    <property type="entry name" value="DUF3772"/>
    <property type="match status" value="1"/>
</dbReference>
<dbReference type="SUPFAM" id="SSF82861">
    <property type="entry name" value="Mechanosensitive channel protein MscS (YggB), transmembrane region"/>
    <property type="match status" value="1"/>
</dbReference>
<comment type="caution">
    <text evidence="13">The sequence shown here is derived from an EMBL/GenBank/DDBJ whole genome shotgun (WGS) entry which is preliminary data.</text>
</comment>
<feature type="transmembrane region" description="Helical" evidence="8">
    <location>
        <begin position="431"/>
        <end position="452"/>
    </location>
</feature>
<feature type="transmembrane region" description="Helical" evidence="8">
    <location>
        <begin position="473"/>
        <end position="496"/>
    </location>
</feature>
<dbReference type="InterPro" id="IPR010920">
    <property type="entry name" value="LSM_dom_sf"/>
</dbReference>
<dbReference type="Pfam" id="PF21082">
    <property type="entry name" value="MS_channel_3rd"/>
    <property type="match status" value="1"/>
</dbReference>
<feature type="signal peptide" evidence="9">
    <location>
        <begin position="1"/>
        <end position="23"/>
    </location>
</feature>
<evidence type="ECO:0000256" key="9">
    <source>
        <dbReference type="SAM" id="SignalP"/>
    </source>
</evidence>
<feature type="chain" id="PRO_5046715459" evidence="9">
    <location>
        <begin position="24"/>
        <end position="829"/>
    </location>
</feature>
<evidence type="ECO:0000256" key="7">
    <source>
        <dbReference type="SAM" id="MobiDB-lite"/>
    </source>
</evidence>
<evidence type="ECO:0000259" key="10">
    <source>
        <dbReference type="Pfam" id="PF00924"/>
    </source>
</evidence>
<keyword evidence="6 8" id="KW-0472">Membrane</keyword>
<keyword evidence="4 8" id="KW-0812">Transmembrane</keyword>
<comment type="similarity">
    <text evidence="2">Belongs to the MscS (TC 1.A.23) family.</text>
</comment>
<dbReference type="InterPro" id="IPR052702">
    <property type="entry name" value="MscS-like_channel"/>
</dbReference>
<feature type="domain" description="Mechanosensitive ion channel MscS C-terminal" evidence="12">
    <location>
        <begin position="682"/>
        <end position="764"/>
    </location>
</feature>
<feature type="transmembrane region" description="Helical" evidence="8">
    <location>
        <begin position="213"/>
        <end position="231"/>
    </location>
</feature>
<feature type="transmembrane region" description="Helical" evidence="8">
    <location>
        <begin position="252"/>
        <end position="276"/>
    </location>
</feature>
<dbReference type="PROSITE" id="PS01246">
    <property type="entry name" value="UPF0003"/>
    <property type="match status" value="1"/>
</dbReference>
<feature type="transmembrane region" description="Helical" evidence="8">
    <location>
        <begin position="404"/>
        <end position="425"/>
    </location>
</feature>
<keyword evidence="3" id="KW-1003">Cell membrane</keyword>
<comment type="subcellular location">
    <subcellularLocation>
        <location evidence="1">Cell membrane</location>
        <topology evidence="1">Multi-pass membrane protein</topology>
    </subcellularLocation>
</comment>
<dbReference type="RefSeq" id="WP_390265720.1">
    <property type="nucleotide sequence ID" value="NZ_JBHUGH010000037.1"/>
</dbReference>
<dbReference type="InterPro" id="IPR011066">
    <property type="entry name" value="MscS_channel_C_sf"/>
</dbReference>
<feature type="transmembrane region" description="Helical" evidence="8">
    <location>
        <begin position="360"/>
        <end position="384"/>
    </location>
</feature>
<keyword evidence="9" id="KW-0732">Signal</keyword>
<dbReference type="SUPFAM" id="SSF82689">
    <property type="entry name" value="Mechanosensitive channel protein MscS (YggB), C-terminal domain"/>
    <property type="match status" value="1"/>
</dbReference>
<dbReference type="PANTHER" id="PTHR30347:SF1">
    <property type="entry name" value="MECHANOSENSITIVE CHANNEL MSCK"/>
    <property type="match status" value="1"/>
</dbReference>
<dbReference type="InterPro" id="IPR006686">
    <property type="entry name" value="MscS_channel_CS"/>
</dbReference>
<dbReference type="InterPro" id="IPR049278">
    <property type="entry name" value="MS_channel_C"/>
</dbReference>
<name>A0ABW4SCQ0_9RHOB</name>
<organism evidence="13 14">
    <name type="scientific">Halodurantibacterium flavum</name>
    <dbReference type="NCBI Taxonomy" id="1382802"/>
    <lineage>
        <taxon>Bacteria</taxon>
        <taxon>Pseudomonadati</taxon>
        <taxon>Pseudomonadota</taxon>
        <taxon>Alphaproteobacteria</taxon>
        <taxon>Rhodobacterales</taxon>
        <taxon>Paracoccaceae</taxon>
        <taxon>Halodurantibacterium</taxon>
    </lineage>
</organism>
<feature type="region of interest" description="Disordered" evidence="7">
    <location>
        <begin position="788"/>
        <end position="829"/>
    </location>
</feature>
<accession>A0ABW4SCQ0</accession>
<evidence type="ECO:0000313" key="13">
    <source>
        <dbReference type="EMBL" id="MFD1914392.1"/>
    </source>
</evidence>
<dbReference type="Gene3D" id="3.30.70.100">
    <property type="match status" value="1"/>
</dbReference>
<dbReference type="SUPFAM" id="SSF50182">
    <property type="entry name" value="Sm-like ribonucleoproteins"/>
    <property type="match status" value="1"/>
</dbReference>
<evidence type="ECO:0000256" key="5">
    <source>
        <dbReference type="ARBA" id="ARBA00022989"/>
    </source>
</evidence>
<feature type="transmembrane region" description="Helical" evidence="8">
    <location>
        <begin position="282"/>
        <end position="303"/>
    </location>
</feature>
<gene>
    <name evidence="13" type="ORF">ACFSGJ_19495</name>
</gene>
<dbReference type="InterPro" id="IPR006685">
    <property type="entry name" value="MscS_channel_2nd"/>
</dbReference>
<feature type="domain" description="DUF3772" evidence="11">
    <location>
        <begin position="138"/>
        <end position="196"/>
    </location>
</feature>
<feature type="domain" description="Mechanosensitive ion channel MscS" evidence="10">
    <location>
        <begin position="607"/>
        <end position="674"/>
    </location>
</feature>
<feature type="transmembrane region" description="Helical" evidence="8">
    <location>
        <begin position="562"/>
        <end position="583"/>
    </location>
</feature>
<dbReference type="Proteomes" id="UP001597353">
    <property type="component" value="Unassembled WGS sequence"/>
</dbReference>
<evidence type="ECO:0000256" key="6">
    <source>
        <dbReference type="ARBA" id="ARBA00023136"/>
    </source>
</evidence>
<feature type="compositionally biased region" description="Acidic residues" evidence="7">
    <location>
        <begin position="814"/>
        <end position="823"/>
    </location>
</feature>
<evidence type="ECO:0000256" key="2">
    <source>
        <dbReference type="ARBA" id="ARBA00008017"/>
    </source>
</evidence>
<proteinExistence type="inferred from homology"/>
<evidence type="ECO:0000313" key="14">
    <source>
        <dbReference type="Proteomes" id="UP001597353"/>
    </source>
</evidence>
<evidence type="ECO:0000256" key="3">
    <source>
        <dbReference type="ARBA" id="ARBA00022475"/>
    </source>
</evidence>
<reference evidence="14" key="1">
    <citation type="journal article" date="2019" name="Int. J. Syst. Evol. Microbiol.">
        <title>The Global Catalogue of Microorganisms (GCM) 10K type strain sequencing project: providing services to taxonomists for standard genome sequencing and annotation.</title>
        <authorList>
            <consortium name="The Broad Institute Genomics Platform"/>
            <consortium name="The Broad Institute Genome Sequencing Center for Infectious Disease"/>
            <person name="Wu L."/>
            <person name="Ma J."/>
        </authorList>
    </citation>
    <scope>NUCLEOTIDE SEQUENCE [LARGE SCALE GENOMIC DNA]</scope>
    <source>
        <strain evidence="14">CGMCC 4.7242</strain>
    </source>
</reference>
<dbReference type="Pfam" id="PF00924">
    <property type="entry name" value="MS_channel_2nd"/>
    <property type="match status" value="1"/>
</dbReference>
<dbReference type="PANTHER" id="PTHR30347">
    <property type="entry name" value="POTASSIUM CHANNEL RELATED"/>
    <property type="match status" value="1"/>
</dbReference>
<protein>
    <submittedName>
        <fullName evidence="13">DUF3772 domain-containing protein</fullName>
    </submittedName>
</protein>
<sequence length="829" mass="88369">MRLLRAFLVVLCLATFAGQGAFAQGTAPASAAQAEPAPGVQAPDYAEWQAVASRAEEALADGRASNLALEQVRAEIAGWRARFLEAQSANQSRIETVRGQITALGPVPENGAAEAPEIASRRSELNEQLTRLQAPGLAADEAFRRADGIIREIDQTLRDRQADELMQLWPSPANPANWPAGVQALGESVAGIAEEVRRAWNSPQRREELSGNLPLIVGYLLFAAVLLVRGGRWMEELTFRLQTRASARGQQVYALLVSLGQVMLPLVGVYALASAIRATGMVGLVGEVLVSALPQIGLAVLGARWLGFQIFPRAAGAAGALELPDERRAEGRLWAGALGVLYAIELIRRLILAPDGSPEAAIAVTSFPIIALSGLMVFRIGQLIRLHVATARGDGEPTLFRDRIMAIIGQAALAIGVLAPLLALVGYVPAAIWLIYPTVLSLGLVGVLMVLLQLETDIYALIVKDETGRREALVPVLLGLVLTLAALPVFAMIWGARPTELMELWVRFREGFAVGDTRISPADFLTFVLVFGVGYTITRLLQGGLASSVLPKTRLDQGGQKAVISGLGYVGFFLAGLFAFTAAGIDLTSLALVAGALSVGIGFGLQNIVQNFVSGIILLIERPVSEGDWIEVGGVMGTVKAISVRSTVIETFDRTDVIVPNGDLIAGMVTNWTRGNLTGRLVLPVGVAYGSDTRHVERILREVAEAQPLVILNPPPAVVFLSFGADSLNFEIRAILRDVKFKLSVQSEMMHEVNRRFAEEGIEIPFAQRDIWLRNPEVLHAAAVAPAGSAIGPKPATEAHLTEEDLDAATPSDNGEDGDDGDGPDAGAR</sequence>
<evidence type="ECO:0000256" key="4">
    <source>
        <dbReference type="ARBA" id="ARBA00022692"/>
    </source>
</evidence>
<feature type="transmembrane region" description="Helical" evidence="8">
    <location>
        <begin position="333"/>
        <end position="354"/>
    </location>
</feature>
<feature type="transmembrane region" description="Helical" evidence="8">
    <location>
        <begin position="524"/>
        <end position="541"/>
    </location>
</feature>
<keyword evidence="14" id="KW-1185">Reference proteome</keyword>
<evidence type="ECO:0000259" key="11">
    <source>
        <dbReference type="Pfam" id="PF12607"/>
    </source>
</evidence>
<evidence type="ECO:0000256" key="1">
    <source>
        <dbReference type="ARBA" id="ARBA00004651"/>
    </source>
</evidence>
<dbReference type="InterPro" id="IPR011014">
    <property type="entry name" value="MscS_channel_TM-2"/>
</dbReference>
<dbReference type="EMBL" id="JBHUGH010000037">
    <property type="protein sequence ID" value="MFD1914392.1"/>
    <property type="molecule type" value="Genomic_DNA"/>
</dbReference>
<evidence type="ECO:0000256" key="8">
    <source>
        <dbReference type="SAM" id="Phobius"/>
    </source>
</evidence>
<dbReference type="Gene3D" id="2.30.30.60">
    <property type="match status" value="1"/>
</dbReference>